<evidence type="ECO:0000313" key="3">
    <source>
        <dbReference type="Proteomes" id="UP000583929"/>
    </source>
</evidence>
<feature type="compositionally biased region" description="Polar residues" evidence="1">
    <location>
        <begin position="122"/>
        <end position="133"/>
    </location>
</feature>
<dbReference type="Proteomes" id="UP000583929">
    <property type="component" value="Unassembled WGS sequence"/>
</dbReference>
<feature type="compositionally biased region" description="Polar residues" evidence="1">
    <location>
        <begin position="58"/>
        <end position="67"/>
    </location>
</feature>
<feature type="region of interest" description="Disordered" evidence="1">
    <location>
        <begin position="45"/>
        <end position="72"/>
    </location>
</feature>
<feature type="compositionally biased region" description="Polar residues" evidence="1">
    <location>
        <begin position="192"/>
        <end position="201"/>
    </location>
</feature>
<feature type="compositionally biased region" description="Polar residues" evidence="1">
    <location>
        <begin position="172"/>
        <end position="182"/>
    </location>
</feature>
<dbReference type="PANTHER" id="PTHR33673:SF38">
    <property type="entry name" value="CHROMODOMAIN-HELICASE-DNA-BINDING PROTEIN 7-LIKE"/>
    <property type="match status" value="1"/>
</dbReference>
<gene>
    <name evidence="2" type="ORF">G4B88_017846</name>
</gene>
<comment type="caution">
    <text evidence="2">The sequence shown here is derived from an EMBL/GenBank/DDBJ whole genome shotgun (WGS) entry which is preliminary data.</text>
</comment>
<proteinExistence type="predicted"/>
<sequence length="436" mass="48148">MKEKPVTEGSARKFPIERASAALAWHWSSSSVLLYSLLMDQESATMKPEEFQTRDEGSATTSQKLNHSTSSSESSSEYCFQLTESETFPLVSFVSQTEDEDNDVTPIQTIVNTGHGNEHVSRSSCDSFRTNNTRSSIECSPKVAFKISASQLEDYAMALKNRSEEEMRANSRPGSKQLSYDSIGSPLKPESRNSSTTQFPPTQVMERPVGGDNNSPGYRIPDYVFARTKSTAPMEWSTASNESLFSIHMGNMSFNKDQMSWVSKSEELGKTGELTNNRPVQSAQNNSQATEAKAAEIMREVIRESAENWDKDGGASSPNKKSAKISHQQNEGTQSFAFPRLTGETASLKKGGGEEKQTPKSGVETPKSTSFMAVQFTIQARGNAIKIQFDIKQNSRVDVDHLWVTVDPSFSPPMRLRRASQHMPKSSATLTVVESL</sequence>
<feature type="region of interest" description="Disordered" evidence="1">
    <location>
        <begin position="306"/>
        <end position="367"/>
    </location>
</feature>
<name>A0A7J6GQ44_CANSA</name>
<organism evidence="2 3">
    <name type="scientific">Cannabis sativa</name>
    <name type="common">Hemp</name>
    <name type="synonym">Marijuana</name>
    <dbReference type="NCBI Taxonomy" id="3483"/>
    <lineage>
        <taxon>Eukaryota</taxon>
        <taxon>Viridiplantae</taxon>
        <taxon>Streptophyta</taxon>
        <taxon>Embryophyta</taxon>
        <taxon>Tracheophyta</taxon>
        <taxon>Spermatophyta</taxon>
        <taxon>Magnoliopsida</taxon>
        <taxon>eudicotyledons</taxon>
        <taxon>Gunneridae</taxon>
        <taxon>Pentapetalae</taxon>
        <taxon>rosids</taxon>
        <taxon>fabids</taxon>
        <taxon>Rosales</taxon>
        <taxon>Cannabaceae</taxon>
        <taxon>Cannabis</taxon>
    </lineage>
</organism>
<dbReference type="AlphaFoldDB" id="A0A7J6GQ44"/>
<dbReference type="EMBL" id="JAATIQ010000088">
    <property type="protein sequence ID" value="KAF4385045.1"/>
    <property type="molecule type" value="Genomic_DNA"/>
</dbReference>
<protein>
    <submittedName>
        <fullName evidence="2">Uncharacterized protein</fullName>
    </submittedName>
</protein>
<evidence type="ECO:0000256" key="1">
    <source>
        <dbReference type="SAM" id="MobiDB-lite"/>
    </source>
</evidence>
<feature type="compositionally biased region" description="Basic and acidic residues" evidence="1">
    <location>
        <begin position="47"/>
        <end position="57"/>
    </location>
</feature>
<reference evidence="2 3" key="1">
    <citation type="journal article" date="2020" name="bioRxiv">
        <title>Sequence and annotation of 42 cannabis genomes reveals extensive copy number variation in cannabinoid synthesis and pathogen resistance genes.</title>
        <authorList>
            <person name="Mckernan K.J."/>
            <person name="Helbert Y."/>
            <person name="Kane L.T."/>
            <person name="Ebling H."/>
            <person name="Zhang L."/>
            <person name="Liu B."/>
            <person name="Eaton Z."/>
            <person name="Mclaughlin S."/>
            <person name="Kingan S."/>
            <person name="Baybayan P."/>
            <person name="Concepcion G."/>
            <person name="Jordan M."/>
            <person name="Riva A."/>
            <person name="Barbazuk W."/>
            <person name="Harkins T."/>
        </authorList>
    </citation>
    <scope>NUCLEOTIDE SEQUENCE [LARGE SCALE GENOMIC DNA]</scope>
    <source>
        <strain evidence="3">cv. Jamaican Lion 4</strain>
        <tissue evidence="2">Leaf</tissue>
    </source>
</reference>
<dbReference type="PANTHER" id="PTHR33673">
    <property type="entry name" value="SUPPRESSOR SRP40-LIKE PROTEIN"/>
    <property type="match status" value="1"/>
</dbReference>
<accession>A0A7J6GQ44</accession>
<feature type="compositionally biased region" description="Polar residues" evidence="1">
    <location>
        <begin position="316"/>
        <end position="336"/>
    </location>
</feature>
<feature type="region of interest" description="Disordered" evidence="1">
    <location>
        <begin position="114"/>
        <end position="133"/>
    </location>
</feature>
<evidence type="ECO:0000313" key="2">
    <source>
        <dbReference type="EMBL" id="KAF4385045.1"/>
    </source>
</evidence>
<keyword evidence="3" id="KW-1185">Reference proteome</keyword>
<feature type="region of interest" description="Disordered" evidence="1">
    <location>
        <begin position="164"/>
        <end position="216"/>
    </location>
</feature>